<dbReference type="EMBL" id="JAVIIP010000002">
    <property type="protein sequence ID" value="MDX8537004.1"/>
    <property type="molecule type" value="Genomic_DNA"/>
</dbReference>
<organism evidence="2 3">
    <name type="scientific">Mesorhizobium abyssinicae</name>
    <dbReference type="NCBI Taxonomy" id="1209958"/>
    <lineage>
        <taxon>Bacteria</taxon>
        <taxon>Pseudomonadati</taxon>
        <taxon>Pseudomonadota</taxon>
        <taxon>Alphaproteobacteria</taxon>
        <taxon>Hyphomicrobiales</taxon>
        <taxon>Phyllobacteriaceae</taxon>
        <taxon>Mesorhizobium</taxon>
    </lineage>
</organism>
<evidence type="ECO:0000313" key="3">
    <source>
        <dbReference type="Proteomes" id="UP001276564"/>
    </source>
</evidence>
<comment type="caution">
    <text evidence="2">The sequence shown here is derived from an EMBL/GenBank/DDBJ whole genome shotgun (WGS) entry which is preliminary data.</text>
</comment>
<protein>
    <submittedName>
        <fullName evidence="2">Uncharacterized protein</fullName>
    </submittedName>
</protein>
<sequence length="166" mass="17760">MKTDLPPVKPGWTLKTMAVGLFAAILTALPAKAETVGDNPGGQIISFALHVAELRAADEQVSFEGACDSACTLYLSLPVEQLCVSPRASFGFHLPYGVGGRQNAAAANYLISQYPDWVRQWIEEHGGLSHTIVRMEADEVAKHLPLCGVLANSQRPAAAYGKFHAS</sequence>
<keyword evidence="3" id="KW-1185">Reference proteome</keyword>
<name>A0ABU5AI86_9HYPH</name>
<feature type="chain" id="PRO_5046629838" evidence="1">
    <location>
        <begin position="34"/>
        <end position="166"/>
    </location>
</feature>
<gene>
    <name evidence="2" type="ORF">RFM23_05125</name>
</gene>
<dbReference type="Proteomes" id="UP001276564">
    <property type="component" value="Unassembled WGS sequence"/>
</dbReference>
<evidence type="ECO:0000313" key="2">
    <source>
        <dbReference type="EMBL" id="MDX8537004.1"/>
    </source>
</evidence>
<dbReference type="RefSeq" id="WP_320319793.1">
    <property type="nucleotide sequence ID" value="NZ_JARAKC010000003.1"/>
</dbReference>
<proteinExistence type="predicted"/>
<keyword evidence="1" id="KW-0732">Signal</keyword>
<feature type="signal peptide" evidence="1">
    <location>
        <begin position="1"/>
        <end position="33"/>
    </location>
</feature>
<accession>A0ABU5AI86</accession>
<reference evidence="2 3" key="1">
    <citation type="submission" date="2023-08" db="EMBL/GenBank/DDBJ databases">
        <title>Implementing the SeqCode for naming new Mesorhizobium species isolated from Vachellia karroo root nodules.</title>
        <authorList>
            <person name="Van Lill M."/>
        </authorList>
    </citation>
    <scope>NUCLEOTIDE SEQUENCE [LARGE SCALE GENOMIC DNA]</scope>
    <source>
        <strain evidence="2 3">VK4B</strain>
    </source>
</reference>
<evidence type="ECO:0000256" key="1">
    <source>
        <dbReference type="SAM" id="SignalP"/>
    </source>
</evidence>